<comment type="similarity">
    <text evidence="3">Belongs to the VTA1 family.</text>
</comment>
<evidence type="ECO:0000256" key="5">
    <source>
        <dbReference type="ARBA" id="ARBA00022490"/>
    </source>
</evidence>
<dbReference type="EMBL" id="KN824989">
    <property type="protein sequence ID" value="KIK96379.1"/>
    <property type="molecule type" value="Genomic_DNA"/>
</dbReference>
<dbReference type="OrthoDB" id="391137at2759"/>
<keyword evidence="7" id="KW-0653">Protein transport</keyword>
<evidence type="ECO:0000256" key="2">
    <source>
        <dbReference type="ARBA" id="ARBA00004496"/>
    </source>
</evidence>
<dbReference type="GO" id="GO:0032511">
    <property type="term" value="P:late endosome to vacuole transport via multivesicular body sorting pathway"/>
    <property type="evidence" value="ECO:0007669"/>
    <property type="project" value="InterPro"/>
</dbReference>
<dbReference type="PANTHER" id="PTHR46009">
    <property type="entry name" value="VACUOLAR PROTEIN SORTING-ASSOCIATED PROTEIN VTA1 HOMOLOG"/>
    <property type="match status" value="1"/>
</dbReference>
<evidence type="ECO:0000256" key="8">
    <source>
        <dbReference type="ARBA" id="ARBA00023136"/>
    </source>
</evidence>
<feature type="compositionally biased region" description="Pro residues" evidence="9">
    <location>
        <begin position="355"/>
        <end position="385"/>
    </location>
</feature>
<evidence type="ECO:0000256" key="3">
    <source>
        <dbReference type="ARBA" id="ARBA00007895"/>
    </source>
</evidence>
<dbReference type="HOGENOM" id="CLU_030378_5_0_1"/>
<dbReference type="InterPro" id="IPR039431">
    <property type="entry name" value="Vta1/CALS_N"/>
</dbReference>
<evidence type="ECO:0000313" key="13">
    <source>
        <dbReference type="Proteomes" id="UP000054538"/>
    </source>
</evidence>
<reference evidence="12 13" key="1">
    <citation type="submission" date="2014-04" db="EMBL/GenBank/DDBJ databases">
        <authorList>
            <consortium name="DOE Joint Genome Institute"/>
            <person name="Kuo A."/>
            <person name="Kohler A."/>
            <person name="Jargeat P."/>
            <person name="Nagy L.G."/>
            <person name="Floudas D."/>
            <person name="Copeland A."/>
            <person name="Barry K.W."/>
            <person name="Cichocki N."/>
            <person name="Veneault-Fourrey C."/>
            <person name="LaButti K."/>
            <person name="Lindquist E.A."/>
            <person name="Lipzen A."/>
            <person name="Lundell T."/>
            <person name="Morin E."/>
            <person name="Murat C."/>
            <person name="Sun H."/>
            <person name="Tunlid A."/>
            <person name="Henrissat B."/>
            <person name="Grigoriev I.V."/>
            <person name="Hibbett D.S."/>
            <person name="Martin F."/>
            <person name="Nordberg H.P."/>
            <person name="Cantor M.N."/>
            <person name="Hua S.X."/>
        </authorList>
    </citation>
    <scope>NUCLEOTIDE SEQUENCE [LARGE SCALE GENOMIC DNA]</scope>
    <source>
        <strain evidence="12 13">Ve08.2h10</strain>
    </source>
</reference>
<dbReference type="Gene3D" id="1.25.40.270">
    <property type="entry name" value="Vacuolar protein sorting-associated protein vta1"/>
    <property type="match status" value="1"/>
</dbReference>
<reference evidence="13" key="2">
    <citation type="submission" date="2015-01" db="EMBL/GenBank/DDBJ databases">
        <title>Evolutionary Origins and Diversification of the Mycorrhizal Mutualists.</title>
        <authorList>
            <consortium name="DOE Joint Genome Institute"/>
            <consortium name="Mycorrhizal Genomics Consortium"/>
            <person name="Kohler A."/>
            <person name="Kuo A."/>
            <person name="Nagy L.G."/>
            <person name="Floudas D."/>
            <person name="Copeland A."/>
            <person name="Barry K.W."/>
            <person name="Cichocki N."/>
            <person name="Veneault-Fourrey C."/>
            <person name="LaButti K."/>
            <person name="Lindquist E.A."/>
            <person name="Lipzen A."/>
            <person name="Lundell T."/>
            <person name="Morin E."/>
            <person name="Murat C."/>
            <person name="Riley R."/>
            <person name="Ohm R."/>
            <person name="Sun H."/>
            <person name="Tunlid A."/>
            <person name="Henrissat B."/>
            <person name="Grigoriev I.V."/>
            <person name="Hibbett D.S."/>
            <person name="Martin F."/>
        </authorList>
    </citation>
    <scope>NUCLEOTIDE SEQUENCE [LARGE SCALE GENOMIC DNA]</scope>
    <source>
        <strain evidence="13">Ve08.2h10</strain>
    </source>
</reference>
<keyword evidence="8" id="KW-0472">Membrane</keyword>
<dbReference type="InParanoid" id="A0A0D0E504"/>
<dbReference type="Gene3D" id="1.20.5.420">
    <property type="entry name" value="Immunoglobulin FC, subunit C"/>
    <property type="match status" value="1"/>
</dbReference>
<protein>
    <recommendedName>
        <fullName evidence="14">DUF605-domain-containing protein</fullName>
    </recommendedName>
</protein>
<keyword evidence="4" id="KW-0813">Transport</keyword>
<dbReference type="PANTHER" id="PTHR46009:SF1">
    <property type="entry name" value="VACUOLAR PROTEIN SORTING-ASSOCIATED PROTEIN VTA1 HOMOLOG"/>
    <property type="match status" value="1"/>
</dbReference>
<name>A0A0D0E504_9AGAM</name>
<comment type="subcellular location">
    <subcellularLocation>
        <location evidence="2">Cytoplasm</location>
    </subcellularLocation>
    <subcellularLocation>
        <location evidence="1">Endosome membrane</location>
        <topology evidence="1">Peripheral membrane protein</topology>
    </subcellularLocation>
</comment>
<keyword evidence="13" id="KW-1185">Reference proteome</keyword>
<evidence type="ECO:0000256" key="1">
    <source>
        <dbReference type="ARBA" id="ARBA00004481"/>
    </source>
</evidence>
<feature type="domain" description="Vta1 C-terminal" evidence="11">
    <location>
        <begin position="474"/>
        <end position="511"/>
    </location>
</feature>
<dbReference type="Proteomes" id="UP000054538">
    <property type="component" value="Unassembled WGS sequence"/>
</dbReference>
<dbReference type="GO" id="GO:0010008">
    <property type="term" value="C:endosome membrane"/>
    <property type="evidence" value="ECO:0007669"/>
    <property type="project" value="UniProtKB-SubCell"/>
</dbReference>
<dbReference type="Pfam" id="PF04652">
    <property type="entry name" value="Vta1"/>
    <property type="match status" value="1"/>
</dbReference>
<dbReference type="InterPro" id="IPR044538">
    <property type="entry name" value="Vta1-like"/>
</dbReference>
<dbReference type="STRING" id="930991.A0A0D0E504"/>
<dbReference type="GO" id="GO:0015031">
    <property type="term" value="P:protein transport"/>
    <property type="evidence" value="ECO:0007669"/>
    <property type="project" value="UniProtKB-KW"/>
</dbReference>
<evidence type="ECO:0000256" key="6">
    <source>
        <dbReference type="ARBA" id="ARBA00022753"/>
    </source>
</evidence>
<proteinExistence type="inferred from homology"/>
<evidence type="ECO:0000256" key="4">
    <source>
        <dbReference type="ARBA" id="ARBA00022448"/>
    </source>
</evidence>
<feature type="region of interest" description="Disordered" evidence="9">
    <location>
        <begin position="355"/>
        <end position="424"/>
    </location>
</feature>
<evidence type="ECO:0000259" key="11">
    <source>
        <dbReference type="Pfam" id="PF18097"/>
    </source>
</evidence>
<dbReference type="InterPro" id="IPR041212">
    <property type="entry name" value="Vta1_C"/>
</dbReference>
<feature type="compositionally biased region" description="Low complexity" evidence="9">
    <location>
        <begin position="206"/>
        <end position="215"/>
    </location>
</feature>
<evidence type="ECO:0000256" key="9">
    <source>
        <dbReference type="SAM" id="MobiDB-lite"/>
    </source>
</evidence>
<accession>A0A0D0E504</accession>
<feature type="region of interest" description="Disordered" evidence="9">
    <location>
        <begin position="181"/>
        <end position="262"/>
    </location>
</feature>
<dbReference type="GO" id="GO:0005771">
    <property type="term" value="C:multivesicular body"/>
    <property type="evidence" value="ECO:0007669"/>
    <property type="project" value="TreeGrafter"/>
</dbReference>
<sequence>MSLGLPPVSTGLKTIAPYLQRAEELVASEPVIAYWSAYYAAQVGISLKAQDPSSRNLLLNLLDALERLKKEIGTNDAIDMEPASAAYVENFALKVFKMADDEDRAGKATKSTAKKFLASANFFEVLRVFPKAEVSESTEPKLKYAKWKAADIAKAFREGRRPTPGPPGSQLDPEIIPTTIHLSSLDPSTSDIQPSAIHQPSHREPSPATRTSSSRSPKRQSPPPSISPEDIARANRLPIRPGEGKYDDATLSPGRWSTTATPGLDLERTPGLDHAGNVGGSWQGDIVDPLMMAAARTSGNKLRTAWVSTEMENATSDEEPVRDPVLNAESSRGRVRFSPACESIIPIEAVPPLLPHIPTSPSPPRFSPPRSSPRSSPPRSSPPRSSPSVALSNLPPGFVPTAQPRQMPGSEMPSSSSAPSFFTPPPPPLVLSRPVVPPPSAPTFVTPFAPASASALEAVRVTAHSPPRAVELTPSIIAKAQRHCRFAISSLDYEDPEHAIKELRAALEILGG</sequence>
<keyword evidence="5" id="KW-0963">Cytoplasm</keyword>
<dbReference type="AlphaFoldDB" id="A0A0D0E504"/>
<evidence type="ECO:0000313" key="12">
    <source>
        <dbReference type="EMBL" id="KIK96379.1"/>
    </source>
</evidence>
<organism evidence="12 13">
    <name type="scientific">Paxillus rubicundulus Ve08.2h10</name>
    <dbReference type="NCBI Taxonomy" id="930991"/>
    <lineage>
        <taxon>Eukaryota</taxon>
        <taxon>Fungi</taxon>
        <taxon>Dikarya</taxon>
        <taxon>Basidiomycota</taxon>
        <taxon>Agaricomycotina</taxon>
        <taxon>Agaricomycetes</taxon>
        <taxon>Agaricomycetidae</taxon>
        <taxon>Boletales</taxon>
        <taxon>Paxilineae</taxon>
        <taxon>Paxillaceae</taxon>
        <taxon>Paxillus</taxon>
    </lineage>
</organism>
<dbReference type="InterPro" id="IPR023175">
    <property type="entry name" value="Vta1/CALS_N_sf"/>
</dbReference>
<keyword evidence="6" id="KW-0967">Endosome</keyword>
<feature type="domain" description="Vta1/callose synthase N-terminal" evidence="10">
    <location>
        <begin position="15"/>
        <end position="158"/>
    </location>
</feature>
<feature type="compositionally biased region" description="Polar residues" evidence="9">
    <location>
        <begin position="181"/>
        <end position="198"/>
    </location>
</feature>
<evidence type="ECO:0000259" key="10">
    <source>
        <dbReference type="Pfam" id="PF04652"/>
    </source>
</evidence>
<gene>
    <name evidence="12" type="ORF">PAXRUDRAFT_825999</name>
</gene>
<evidence type="ECO:0000256" key="7">
    <source>
        <dbReference type="ARBA" id="ARBA00022927"/>
    </source>
</evidence>
<dbReference type="Pfam" id="PF18097">
    <property type="entry name" value="Vta1_C"/>
    <property type="match status" value="1"/>
</dbReference>
<evidence type="ECO:0008006" key="14">
    <source>
        <dbReference type="Google" id="ProtNLM"/>
    </source>
</evidence>